<protein>
    <submittedName>
        <fullName evidence="1">Uncharacterized protein</fullName>
    </submittedName>
</protein>
<dbReference type="AlphaFoldDB" id="A0AAE3G397"/>
<dbReference type="EMBL" id="JALJXV010000003">
    <property type="protein sequence ID" value="MCP1674378.1"/>
    <property type="molecule type" value="Genomic_DNA"/>
</dbReference>
<dbReference type="RefSeq" id="WP_253476335.1">
    <property type="nucleotide sequence ID" value="NZ_JALJXV010000003.1"/>
</dbReference>
<keyword evidence="2" id="KW-1185">Reference proteome</keyword>
<sequence length="234" mass="26518">MSVTVYDDNNPHPGGFKGIRLSYRSLERGQRQRYYAFARYAPTREAQARLEAYVERLDARVKRLNASMAERTGADQVASERSVTGVRGISAGFAVTRKRNGRVYHYPAFQTPGRHHYIGERQDYEAAWRAAAEHLVALGRAPCAEEIAERMPGPEVFEVAREERVAAGEAIPRKALPKGPPFANRRAYPTDWLEWLSVRVGAELERRLDAGARDDFDPVSLEERLRAEARRYTG</sequence>
<evidence type="ECO:0000313" key="1">
    <source>
        <dbReference type="EMBL" id="MCP1674378.1"/>
    </source>
</evidence>
<proteinExistence type="predicted"/>
<dbReference type="Proteomes" id="UP001205843">
    <property type="component" value="Unassembled WGS sequence"/>
</dbReference>
<organism evidence="1 2">
    <name type="scientific">Natronocella acetinitrilica</name>
    <dbReference type="NCBI Taxonomy" id="414046"/>
    <lineage>
        <taxon>Bacteria</taxon>
        <taxon>Pseudomonadati</taxon>
        <taxon>Pseudomonadota</taxon>
        <taxon>Gammaproteobacteria</taxon>
        <taxon>Chromatiales</taxon>
        <taxon>Ectothiorhodospiraceae</taxon>
        <taxon>Natronocella</taxon>
    </lineage>
</organism>
<accession>A0AAE3G397</accession>
<gene>
    <name evidence="1" type="ORF">J2T57_001480</name>
</gene>
<comment type="caution">
    <text evidence="1">The sequence shown here is derived from an EMBL/GenBank/DDBJ whole genome shotgun (WGS) entry which is preliminary data.</text>
</comment>
<name>A0AAE3G397_9GAMM</name>
<evidence type="ECO:0000313" key="2">
    <source>
        <dbReference type="Proteomes" id="UP001205843"/>
    </source>
</evidence>
<reference evidence="1" key="1">
    <citation type="submission" date="2022-03" db="EMBL/GenBank/DDBJ databases">
        <title>Genomic Encyclopedia of Type Strains, Phase III (KMG-III): the genomes of soil and plant-associated and newly described type strains.</title>
        <authorList>
            <person name="Whitman W."/>
        </authorList>
    </citation>
    <scope>NUCLEOTIDE SEQUENCE</scope>
    <source>
        <strain evidence="1">ANL 6-2</strain>
    </source>
</reference>